<dbReference type="RefSeq" id="WP_136409437.1">
    <property type="nucleotide sequence ID" value="NZ_CP039393.1"/>
</dbReference>
<feature type="transmembrane region" description="Helical" evidence="6">
    <location>
        <begin position="391"/>
        <end position="409"/>
    </location>
</feature>
<dbReference type="InterPro" id="IPR045062">
    <property type="entry name" value="Cyt_c_biogenesis_CcsA/CcmC"/>
</dbReference>
<feature type="transmembrane region" description="Helical" evidence="6">
    <location>
        <begin position="510"/>
        <end position="535"/>
    </location>
</feature>
<evidence type="ECO:0000256" key="6">
    <source>
        <dbReference type="SAM" id="Phobius"/>
    </source>
</evidence>
<dbReference type="InterPro" id="IPR002541">
    <property type="entry name" value="Cyt_c_assembly"/>
</dbReference>
<dbReference type="Pfam" id="PF01578">
    <property type="entry name" value="Cytochrom_C_asm"/>
    <property type="match status" value="1"/>
</dbReference>
<evidence type="ECO:0000256" key="2">
    <source>
        <dbReference type="ARBA" id="ARBA00022692"/>
    </source>
</evidence>
<evidence type="ECO:0000313" key="10">
    <source>
        <dbReference type="Proteomes" id="UP000297031"/>
    </source>
</evidence>
<evidence type="ECO:0000256" key="5">
    <source>
        <dbReference type="ARBA" id="ARBA00023136"/>
    </source>
</evidence>
<evidence type="ECO:0000256" key="4">
    <source>
        <dbReference type="ARBA" id="ARBA00022989"/>
    </source>
</evidence>
<dbReference type="PANTHER" id="PTHR30071">
    <property type="entry name" value="HEME EXPORTER PROTEIN C"/>
    <property type="match status" value="1"/>
</dbReference>
<dbReference type="EMBL" id="CP039393">
    <property type="protein sequence ID" value="QCD34419.1"/>
    <property type="molecule type" value="Genomic_DNA"/>
</dbReference>
<protein>
    <submittedName>
        <fullName evidence="9">Cytochrome C biogenesis protein</fullName>
    </submittedName>
</protein>
<feature type="transmembrane region" description="Helical" evidence="6">
    <location>
        <begin position="471"/>
        <end position="490"/>
    </location>
</feature>
<dbReference type="GO" id="GO:0020037">
    <property type="term" value="F:heme binding"/>
    <property type="evidence" value="ECO:0007669"/>
    <property type="project" value="InterPro"/>
</dbReference>
<evidence type="ECO:0000259" key="8">
    <source>
        <dbReference type="Pfam" id="PF05140"/>
    </source>
</evidence>
<dbReference type="InterPro" id="IPR007816">
    <property type="entry name" value="ResB-like_domain"/>
</dbReference>
<feature type="transmembrane region" description="Helical" evidence="6">
    <location>
        <begin position="547"/>
        <end position="568"/>
    </location>
</feature>
<feature type="transmembrane region" description="Helical" evidence="6">
    <location>
        <begin position="450"/>
        <end position="466"/>
    </location>
</feature>
<evidence type="ECO:0000256" key="1">
    <source>
        <dbReference type="ARBA" id="ARBA00004141"/>
    </source>
</evidence>
<dbReference type="Proteomes" id="UP000297031">
    <property type="component" value="Chromosome"/>
</dbReference>
<feature type="transmembrane region" description="Helical" evidence="6">
    <location>
        <begin position="607"/>
        <end position="627"/>
    </location>
</feature>
<gene>
    <name evidence="9" type="ORF">E7746_00230</name>
</gene>
<feature type="transmembrane region" description="Helical" evidence="6">
    <location>
        <begin position="583"/>
        <end position="600"/>
    </location>
</feature>
<dbReference type="AlphaFoldDB" id="A0A4P7VP65"/>
<dbReference type="KEGG" id="mgod:E7746_00230"/>
<keyword evidence="10" id="KW-1185">Reference proteome</keyword>
<evidence type="ECO:0000256" key="3">
    <source>
        <dbReference type="ARBA" id="ARBA00022748"/>
    </source>
</evidence>
<dbReference type="PANTHER" id="PTHR30071:SF1">
    <property type="entry name" value="CYTOCHROME B_B6 PROTEIN-RELATED"/>
    <property type="match status" value="1"/>
</dbReference>
<sequence length="636" mass="70761">MRVFKRVAITVYIVTTAVLAVTTFMSPSVYSSVWFVTLLALWGVTLVAGMVMTGMWHRLPSFLLHSSFVLMLAGGLVTYVSGEKGYVTMSPGDEVSSFNLESGGVSQLSVTLRLDSFHVEYYPGGVAPKDYVSFIRVDGEPCRISMNNILERDGYRFYQSSYDGRGGTLLTVNHDPWGTGISYAGYMLLAVGGLMLMLWHKGRFMTLLRGLSVVAMLLLCYNVADASSIKGITREQGDSLASRQVIYNGRVAPFNTLARDFVTKLSGSASYRGLSVEQVVASWLLYPEEWQHQPIISIESDELCSRLGIEGGMARMTDLFDDEGRYRLEAMYKGTDRGLDRDILEVDEKVGLVLMLTSDELIVPRGDDVAPLSRAKVAVEIAYNRLPLERIFFMFTLSMAVIAFLAFAMKWRCRRLLVAALYVSLSLQALNYAMRWYVSGSIPLADGYETMQFLSLAVLVLTCVIYRRNEFALPSGMLLAGFAGLVAWLGESNPTITPLLPVLSSPWLSLHVTLVMIAYALLSFTMLNGIVALAMKRERERLMAMSTVLLYPGVVLLGIGIFAGAVWANVSWGRYWGWDPKETWALITFLVYAVPLHTSIAKLRTPLNFHIYLILAFLTVIMTYFGVNLLPSLHAY</sequence>
<dbReference type="GO" id="GO:0005886">
    <property type="term" value="C:plasma membrane"/>
    <property type="evidence" value="ECO:0007669"/>
    <property type="project" value="TreeGrafter"/>
</dbReference>
<feature type="transmembrane region" description="Helical" evidence="6">
    <location>
        <begin position="416"/>
        <end position="438"/>
    </location>
</feature>
<keyword evidence="4 6" id="KW-1133">Transmembrane helix</keyword>
<feature type="domain" description="ResB-like" evidence="8">
    <location>
        <begin position="54"/>
        <end position="163"/>
    </location>
</feature>
<feature type="transmembrane region" description="Helical" evidence="6">
    <location>
        <begin position="32"/>
        <end position="55"/>
    </location>
</feature>
<dbReference type="GO" id="GO:0017004">
    <property type="term" value="P:cytochrome complex assembly"/>
    <property type="evidence" value="ECO:0007669"/>
    <property type="project" value="UniProtKB-KW"/>
</dbReference>
<evidence type="ECO:0000259" key="7">
    <source>
        <dbReference type="Pfam" id="PF01578"/>
    </source>
</evidence>
<evidence type="ECO:0000313" key="9">
    <source>
        <dbReference type="EMBL" id="QCD34419.1"/>
    </source>
</evidence>
<name>A0A4P7VP65_9BACT</name>
<organism evidence="9 10">
    <name type="scientific">Muribaculum gordoncarteri</name>
    <dbReference type="NCBI Taxonomy" id="2530390"/>
    <lineage>
        <taxon>Bacteria</taxon>
        <taxon>Pseudomonadati</taxon>
        <taxon>Bacteroidota</taxon>
        <taxon>Bacteroidia</taxon>
        <taxon>Bacteroidales</taxon>
        <taxon>Muribaculaceae</taxon>
        <taxon>Muribaculum</taxon>
    </lineage>
</organism>
<feature type="transmembrane region" description="Helical" evidence="6">
    <location>
        <begin position="62"/>
        <end position="81"/>
    </location>
</feature>
<comment type="subcellular location">
    <subcellularLocation>
        <location evidence="1">Membrane</location>
        <topology evidence="1">Multi-pass membrane protein</topology>
    </subcellularLocation>
</comment>
<feature type="transmembrane region" description="Helical" evidence="6">
    <location>
        <begin position="7"/>
        <end position="26"/>
    </location>
</feature>
<dbReference type="OrthoDB" id="9814290at2"/>
<dbReference type="Pfam" id="PF05140">
    <property type="entry name" value="ResB"/>
    <property type="match status" value="1"/>
</dbReference>
<feature type="transmembrane region" description="Helical" evidence="6">
    <location>
        <begin position="206"/>
        <end position="224"/>
    </location>
</feature>
<proteinExistence type="predicted"/>
<feature type="transmembrane region" description="Helical" evidence="6">
    <location>
        <begin position="180"/>
        <end position="199"/>
    </location>
</feature>
<accession>A0A4P7VP65</accession>
<keyword evidence="2 6" id="KW-0812">Transmembrane</keyword>
<feature type="domain" description="Cytochrome c assembly protein" evidence="7">
    <location>
        <begin position="448"/>
        <end position="633"/>
    </location>
</feature>
<reference evidence="9 10" key="1">
    <citation type="submission" date="2019-02" db="EMBL/GenBank/DDBJ databases">
        <title>Isolation and identification of novel species under the genus Muribaculum.</title>
        <authorList>
            <person name="Miyake S."/>
            <person name="Ding Y."/>
            <person name="Low A."/>
            <person name="Soh M."/>
            <person name="Seedorf H."/>
        </authorList>
    </citation>
    <scope>NUCLEOTIDE SEQUENCE [LARGE SCALE GENOMIC DNA]</scope>
    <source>
        <strain evidence="9 10">TLL-A4</strain>
    </source>
</reference>
<keyword evidence="5 6" id="KW-0472">Membrane</keyword>
<keyword evidence="3" id="KW-0201">Cytochrome c-type biogenesis</keyword>